<keyword evidence="6" id="KW-0560">Oxidoreductase</keyword>
<keyword evidence="4" id="KW-0349">Heme</keyword>
<dbReference type="AlphaFoldDB" id="A0ABD3KY39"/>
<accession>A0ABD3KY39</accession>
<evidence type="ECO:0000256" key="5">
    <source>
        <dbReference type="ARBA" id="ARBA00022723"/>
    </source>
</evidence>
<keyword evidence="9" id="KW-0472">Membrane</keyword>
<dbReference type="EMBL" id="JBJKBG010000003">
    <property type="protein sequence ID" value="KAL3744327.1"/>
    <property type="molecule type" value="Genomic_DNA"/>
</dbReference>
<evidence type="ECO:0000256" key="6">
    <source>
        <dbReference type="ARBA" id="ARBA00023002"/>
    </source>
</evidence>
<organism evidence="10 11">
    <name type="scientific">Eucalyptus globulus</name>
    <name type="common">Tasmanian blue gum</name>
    <dbReference type="NCBI Taxonomy" id="34317"/>
    <lineage>
        <taxon>Eukaryota</taxon>
        <taxon>Viridiplantae</taxon>
        <taxon>Streptophyta</taxon>
        <taxon>Embryophyta</taxon>
        <taxon>Tracheophyta</taxon>
        <taxon>Spermatophyta</taxon>
        <taxon>Magnoliopsida</taxon>
        <taxon>eudicotyledons</taxon>
        <taxon>Gunneridae</taxon>
        <taxon>Pentapetalae</taxon>
        <taxon>rosids</taxon>
        <taxon>malvids</taxon>
        <taxon>Myrtales</taxon>
        <taxon>Myrtaceae</taxon>
        <taxon>Myrtoideae</taxon>
        <taxon>Eucalypteae</taxon>
        <taxon>Eucalyptus</taxon>
    </lineage>
</organism>
<dbReference type="Proteomes" id="UP001634007">
    <property type="component" value="Unassembled WGS sequence"/>
</dbReference>
<proteinExistence type="inferred from homology"/>
<dbReference type="GO" id="GO:0016020">
    <property type="term" value="C:membrane"/>
    <property type="evidence" value="ECO:0007669"/>
    <property type="project" value="UniProtKB-SubCell"/>
</dbReference>
<dbReference type="PANTHER" id="PTHR47943:SF9">
    <property type="entry name" value="CYTOCHROME P450"/>
    <property type="match status" value="1"/>
</dbReference>
<sequence>MRREELVRVVRRVRAAGAACEAVDMSAELGQLIGDLACQMILGYSTRDKFNLKPGIREFLNLAEAFNLADYMPLLGALDLQL</sequence>
<evidence type="ECO:0000256" key="1">
    <source>
        <dbReference type="ARBA" id="ARBA00001971"/>
    </source>
</evidence>
<evidence type="ECO:0000313" key="10">
    <source>
        <dbReference type="EMBL" id="KAL3744327.1"/>
    </source>
</evidence>
<keyword evidence="7" id="KW-0408">Iron</keyword>
<comment type="subcellular location">
    <subcellularLocation>
        <location evidence="2">Membrane</location>
    </subcellularLocation>
</comment>
<gene>
    <name evidence="10" type="ORF">ACJRO7_013570</name>
</gene>
<evidence type="ECO:0000313" key="11">
    <source>
        <dbReference type="Proteomes" id="UP001634007"/>
    </source>
</evidence>
<evidence type="ECO:0000256" key="7">
    <source>
        <dbReference type="ARBA" id="ARBA00023004"/>
    </source>
</evidence>
<evidence type="ECO:0000256" key="4">
    <source>
        <dbReference type="ARBA" id="ARBA00022617"/>
    </source>
</evidence>
<evidence type="ECO:0000256" key="3">
    <source>
        <dbReference type="ARBA" id="ARBA00010617"/>
    </source>
</evidence>
<dbReference type="PANTHER" id="PTHR47943">
    <property type="entry name" value="CYTOCHROME P450 93A3-LIKE"/>
    <property type="match status" value="1"/>
</dbReference>
<keyword evidence="8" id="KW-0503">Monooxygenase</keyword>
<comment type="cofactor">
    <cofactor evidence="1">
        <name>heme</name>
        <dbReference type="ChEBI" id="CHEBI:30413"/>
    </cofactor>
</comment>
<evidence type="ECO:0000256" key="8">
    <source>
        <dbReference type="ARBA" id="ARBA00023033"/>
    </source>
</evidence>
<comment type="similarity">
    <text evidence="3">Belongs to the cytochrome P450 family.</text>
</comment>
<comment type="caution">
    <text evidence="10">The sequence shown here is derived from an EMBL/GenBank/DDBJ whole genome shotgun (WGS) entry which is preliminary data.</text>
</comment>
<evidence type="ECO:0000256" key="9">
    <source>
        <dbReference type="ARBA" id="ARBA00023136"/>
    </source>
</evidence>
<keyword evidence="5" id="KW-0479">Metal-binding</keyword>
<protein>
    <submittedName>
        <fullName evidence="10">Uncharacterized protein</fullName>
    </submittedName>
</protein>
<name>A0ABD3KY39_EUCGL</name>
<reference evidence="10 11" key="1">
    <citation type="submission" date="2024-11" db="EMBL/GenBank/DDBJ databases">
        <title>Chromosome-level genome assembly of Eucalyptus globulus Labill. provides insights into its genome evolution.</title>
        <authorList>
            <person name="Li X."/>
        </authorList>
    </citation>
    <scope>NUCLEOTIDE SEQUENCE [LARGE SCALE GENOMIC DNA]</scope>
    <source>
        <strain evidence="10">CL2024</strain>
        <tissue evidence="10">Fresh tender leaves</tissue>
    </source>
</reference>
<keyword evidence="11" id="KW-1185">Reference proteome</keyword>
<evidence type="ECO:0000256" key="2">
    <source>
        <dbReference type="ARBA" id="ARBA00004370"/>
    </source>
</evidence>
<dbReference type="GO" id="GO:0004497">
    <property type="term" value="F:monooxygenase activity"/>
    <property type="evidence" value="ECO:0007669"/>
    <property type="project" value="UniProtKB-KW"/>
</dbReference>
<dbReference type="GO" id="GO:0046872">
    <property type="term" value="F:metal ion binding"/>
    <property type="evidence" value="ECO:0007669"/>
    <property type="project" value="UniProtKB-KW"/>
</dbReference>